<keyword evidence="5" id="KW-1185">Reference proteome</keyword>
<evidence type="ECO:0000313" key="5">
    <source>
        <dbReference type="Proteomes" id="UP000006008"/>
    </source>
</evidence>
<organism evidence="4 5">
    <name type="scientific">Alistipes indistinctus YIT 12060</name>
    <dbReference type="NCBI Taxonomy" id="742725"/>
    <lineage>
        <taxon>Bacteria</taxon>
        <taxon>Pseudomonadati</taxon>
        <taxon>Bacteroidota</taxon>
        <taxon>Bacteroidia</taxon>
        <taxon>Bacteroidales</taxon>
        <taxon>Rikenellaceae</taxon>
        <taxon>Alistipes</taxon>
    </lineage>
</organism>
<protein>
    <recommendedName>
        <fullName evidence="6">Carbohydrate metabolism domain-containing protein</fullName>
    </recommendedName>
</protein>
<evidence type="ECO:0008006" key="6">
    <source>
        <dbReference type="Google" id="ProtNLM"/>
    </source>
</evidence>
<evidence type="ECO:0000259" key="2">
    <source>
        <dbReference type="Pfam" id="PF13201"/>
    </source>
</evidence>
<dbReference type="PATRIC" id="fig|742725.3.peg.1601"/>
<dbReference type="HOGENOM" id="CLU_027780_0_0_10"/>
<comment type="caution">
    <text evidence="4">The sequence shown here is derived from an EMBL/GenBank/DDBJ whole genome shotgun (WGS) entry which is preliminary data.</text>
</comment>
<dbReference type="Pfam" id="PF13201">
    <property type="entry name" value="PCMD"/>
    <property type="match status" value="1"/>
</dbReference>
<dbReference type="InterPro" id="IPR038653">
    <property type="entry name" value="Put_CMD_sf"/>
</dbReference>
<dbReference type="eggNOG" id="ENOG5032QWQ">
    <property type="taxonomic scope" value="Bacteria"/>
</dbReference>
<evidence type="ECO:0000313" key="4">
    <source>
        <dbReference type="EMBL" id="EHB91463.1"/>
    </source>
</evidence>
<dbReference type="OrthoDB" id="1049477at2"/>
<sequence length="653" mass="70153">MKKVFFSAAMSLLLLAGFSSCKNDNPEPPKPPVVEDVLGSYSAENLALTVTGGTPGANPEVVLLQSDGKTKVRLTNVVPNNEDFTINDVTYSAVETKAYVSQISGTETSDLAGYTVEFAGTVDAEGKLTATVKLTEIPAAPIEDVASLQSTYKGQLVVNVNGNAFPGMEQRVYLDKGSKYTSNKSLAKLTIKNLSILDMEISQIQLNNLVVSQRGSVALIDSVGYAYNLPAPLSMKALIDVTGTIVDKTITLSLKIALVDDASMQIGVGFSGTAVTENTTAKLESLLVESPAIVKNFDPAKPISTNTFTVLSNAKAEDLQIAPKATLGEGCTFASIETNIGGQTAEIKEGDKIDFSKFGEDDYVAYNVVAQDPNYTKRYILKVAVLPVAQDEYLFNDWVDGTSLNLDGTPIKEPKGWATSNGAANLIHLFDESMGLYPTYPDGSFKPLPVLQNGTDIARVGTLMTKGGNAFITFIPAVTAGTLFIGSFNVDMTNTLKSTRFGLPFVKTAFPKSFDVNWMYQPGTDYYITKGTKNADGSFTPEYKEDGTLYVLKPGETDKGSVAVVIYEVSDYEADYLDGTNLKTDARIAARAVLEKSASSSFATESKTFEVKKAFDASKKYKIAIVFSSSAYGDSFEGGEDSELFVKSIKLNY</sequence>
<gene>
    <name evidence="4" type="ORF">HMPREF9450_01512</name>
</gene>
<dbReference type="STRING" id="742725.HMPREF9450_01512"/>
<proteinExistence type="predicted"/>
<dbReference type="Proteomes" id="UP000006008">
    <property type="component" value="Unassembled WGS sequence"/>
</dbReference>
<reference evidence="4 5" key="1">
    <citation type="submission" date="2011-08" db="EMBL/GenBank/DDBJ databases">
        <title>The Genome Sequence of Alistipes indistinctus YIT 12060.</title>
        <authorList>
            <consortium name="The Broad Institute Genome Sequencing Platform"/>
            <person name="Earl A."/>
            <person name="Ward D."/>
            <person name="Feldgarden M."/>
            <person name="Gevers D."/>
            <person name="Morotomi M."/>
            <person name="Young S.K."/>
            <person name="Zeng Q."/>
            <person name="Gargeya S."/>
            <person name="Fitzgerald M."/>
            <person name="Haas B."/>
            <person name="Abouelleil A."/>
            <person name="Alvarado L."/>
            <person name="Arachchi H.M."/>
            <person name="Berlin A."/>
            <person name="Brown A."/>
            <person name="Chapman S.B."/>
            <person name="Chen Z."/>
            <person name="Dunbar C."/>
            <person name="Freedman E."/>
            <person name="Gearin G."/>
            <person name="Gellesch M."/>
            <person name="Goldberg J."/>
            <person name="Griggs A."/>
            <person name="Gujja S."/>
            <person name="Heiman D."/>
            <person name="Howarth C."/>
            <person name="Larson L."/>
            <person name="Lui A."/>
            <person name="MacDonald P.J.P."/>
            <person name="Montmayeur A."/>
            <person name="Murphy C."/>
            <person name="Neiman D."/>
            <person name="Pearson M."/>
            <person name="Priest M."/>
            <person name="Roberts A."/>
            <person name="Saif S."/>
            <person name="Shea T."/>
            <person name="Shenoy N."/>
            <person name="Sisk P."/>
            <person name="Stolte C."/>
            <person name="Sykes S."/>
            <person name="Wortman J."/>
            <person name="Nusbaum C."/>
            <person name="Birren B."/>
        </authorList>
    </citation>
    <scope>NUCLEOTIDE SEQUENCE [LARGE SCALE GENOMIC DNA]</scope>
    <source>
        <strain evidence="4 5">YIT 12060</strain>
    </source>
</reference>
<dbReference type="PROSITE" id="PS51257">
    <property type="entry name" value="PROKAR_LIPOPROTEIN"/>
    <property type="match status" value="1"/>
</dbReference>
<dbReference type="EMBL" id="ADLD01000013">
    <property type="protein sequence ID" value="EHB91463.1"/>
    <property type="molecule type" value="Genomic_DNA"/>
</dbReference>
<dbReference type="InterPro" id="IPR024311">
    <property type="entry name" value="Lipocalin-like"/>
</dbReference>
<feature type="chain" id="PRO_5003477828" description="Carbohydrate metabolism domain-containing protein" evidence="1">
    <location>
        <begin position="22"/>
        <end position="653"/>
    </location>
</feature>
<feature type="signal peptide" evidence="1">
    <location>
        <begin position="1"/>
        <end position="21"/>
    </location>
</feature>
<evidence type="ECO:0000259" key="3">
    <source>
        <dbReference type="Pfam" id="PF13944"/>
    </source>
</evidence>
<evidence type="ECO:0000256" key="1">
    <source>
        <dbReference type="SAM" id="SignalP"/>
    </source>
</evidence>
<keyword evidence="1" id="KW-0732">Signal</keyword>
<name>G5HA47_9BACT</name>
<feature type="domain" description="Putative carbohydrate metabolism" evidence="2">
    <location>
        <begin position="413"/>
        <end position="651"/>
    </location>
</feature>
<dbReference type="Pfam" id="PF13944">
    <property type="entry name" value="Calycin_like"/>
    <property type="match status" value="1"/>
</dbReference>
<dbReference type="AlphaFoldDB" id="G5HA47"/>
<dbReference type="InterPro" id="IPR025112">
    <property type="entry name" value="PCMD"/>
</dbReference>
<accession>G5HA47</accession>
<feature type="domain" description="Lipocalin-like" evidence="3">
    <location>
        <begin position="150"/>
        <end position="273"/>
    </location>
</feature>
<dbReference type="Gene3D" id="2.60.120.890">
    <property type="entry name" value="BT2081, beta-jelly-roll domain"/>
    <property type="match status" value="1"/>
</dbReference>